<dbReference type="KEGG" id="ptrh:RsTaC01_0090"/>
<proteinExistence type="predicted"/>
<accession>A0AA48I255</accession>
<evidence type="ECO:0000313" key="1">
    <source>
        <dbReference type="EMBL" id="BED92387.1"/>
    </source>
</evidence>
<dbReference type="AlphaFoldDB" id="A0AA48I255"/>
<reference evidence="1" key="1">
    <citation type="journal article" date="2023" name="ISME J.">
        <title>Emergence of putative energy parasites within Clostridia revealed by genome analysis of a novel endosymbiotic clade.</title>
        <authorList>
            <person name="Takahashi K."/>
            <person name="Kuwahara H."/>
            <person name="Horikawa Y."/>
            <person name="Izawa K."/>
            <person name="Kato D."/>
            <person name="Inagaki T."/>
            <person name="Yuki M."/>
            <person name="Ohkuma M."/>
            <person name="Hongoh Y."/>
        </authorList>
    </citation>
    <scope>NUCLEOTIDE SEQUENCE</scope>
    <source>
        <strain evidence="1">RsTa-C01</strain>
    </source>
</reference>
<dbReference type="EMBL" id="AP027925">
    <property type="protein sequence ID" value="BED92387.1"/>
    <property type="molecule type" value="Genomic_DNA"/>
</dbReference>
<gene>
    <name evidence="1" type="ORF">RsTaC01_0090</name>
</gene>
<name>A0AA48I255_9FIRM</name>
<protein>
    <submittedName>
        <fullName evidence="1">Uncharacterized protein</fullName>
    </submittedName>
</protein>
<organism evidence="1">
    <name type="scientific">Candidatus Paraimprobicoccus trichonymphae</name>
    <dbReference type="NCBI Taxonomy" id="3033793"/>
    <lineage>
        <taxon>Bacteria</taxon>
        <taxon>Bacillati</taxon>
        <taxon>Bacillota</taxon>
        <taxon>Clostridia</taxon>
        <taxon>Candidatus Paraimprobicoccus</taxon>
    </lineage>
</organism>
<sequence length="181" mass="20360">MILRTANVIMLKTNSLVMPKTEGEQVVSSDAVSKNLINRAEKEIESTGFYAEAPEKRFSLTHEKKFLVGLYQICVIQNQESFIMAALINLLKFFESQAKTYECFNLAFGNKKSGDYISLVAQLRALIPDVIGEIEKILLPPVSTLISVGMFIGSKLNKFYVNSKIENELKKFKASEKNLIL</sequence>
<dbReference type="Proteomes" id="UP001335720">
    <property type="component" value="Chromosome"/>
</dbReference>